<dbReference type="PANTHER" id="PTHR12631:SF8">
    <property type="entry name" value="ALPHA-L-IDURONIDASE"/>
    <property type="match status" value="1"/>
</dbReference>
<keyword evidence="6" id="KW-1185">Reference proteome</keyword>
<dbReference type="RefSeq" id="WP_309791881.1">
    <property type="nucleotide sequence ID" value="NZ_JAVDPW010000001.1"/>
</dbReference>
<accession>A0ABU1JH57</accession>
<feature type="domain" description="Glycosyl hydrolases family 39 N-terminal catalytic" evidence="4">
    <location>
        <begin position="7"/>
        <end position="501"/>
    </location>
</feature>
<comment type="similarity">
    <text evidence="1">Belongs to the glycosyl hydrolase 39 family.</text>
</comment>
<dbReference type="Gene3D" id="2.60.40.1500">
    <property type="entry name" value="Glycosyl hydrolase domain, family 39"/>
    <property type="match status" value="1"/>
</dbReference>
<dbReference type="PRINTS" id="PR00745">
    <property type="entry name" value="GLHYDRLASE39"/>
</dbReference>
<dbReference type="InterPro" id="IPR049165">
    <property type="entry name" value="GH39_as"/>
</dbReference>
<dbReference type="SUPFAM" id="SSF49265">
    <property type="entry name" value="Fibronectin type III"/>
    <property type="match status" value="1"/>
</dbReference>
<reference evidence="5 6" key="1">
    <citation type="submission" date="2023-07" db="EMBL/GenBank/DDBJ databases">
        <title>Sorghum-associated microbial communities from plants grown in Nebraska, USA.</title>
        <authorList>
            <person name="Schachtman D."/>
        </authorList>
    </citation>
    <scope>NUCLEOTIDE SEQUENCE [LARGE SCALE GENOMIC DNA]</scope>
    <source>
        <strain evidence="5 6">584</strain>
    </source>
</reference>
<keyword evidence="3 5" id="KW-0326">Glycosidase</keyword>
<dbReference type="PANTHER" id="PTHR12631">
    <property type="entry name" value="ALPHA-L-IDURONIDASE"/>
    <property type="match status" value="1"/>
</dbReference>
<dbReference type="GO" id="GO:0003940">
    <property type="term" value="F:L-iduronidase activity"/>
    <property type="evidence" value="ECO:0007669"/>
    <property type="project" value="UniProtKB-EC"/>
</dbReference>
<dbReference type="EMBL" id="JAVDPW010000001">
    <property type="protein sequence ID" value="MDR6287950.1"/>
    <property type="molecule type" value="Genomic_DNA"/>
</dbReference>
<evidence type="ECO:0000259" key="4">
    <source>
        <dbReference type="Pfam" id="PF01229"/>
    </source>
</evidence>
<dbReference type="InterPro" id="IPR049166">
    <property type="entry name" value="GH39_cat"/>
</dbReference>
<dbReference type="Proteomes" id="UP001262410">
    <property type="component" value="Unassembled WGS sequence"/>
</dbReference>
<dbReference type="Gene3D" id="3.20.20.80">
    <property type="entry name" value="Glycosidases"/>
    <property type="match status" value="1"/>
</dbReference>
<organism evidence="5 6">
    <name type="scientific">Inquilinus ginsengisoli</name>
    <dbReference type="NCBI Taxonomy" id="363840"/>
    <lineage>
        <taxon>Bacteria</taxon>
        <taxon>Pseudomonadati</taxon>
        <taxon>Pseudomonadota</taxon>
        <taxon>Alphaproteobacteria</taxon>
        <taxon>Rhodospirillales</taxon>
        <taxon>Rhodospirillaceae</taxon>
        <taxon>Inquilinus</taxon>
    </lineage>
</organism>
<sequence>MTDATPIRVDLNGPARPWKRFWRSTGFSPAELLLEPEMRQALAHLGAVPNRGIEYLRVHYMLDLVKADRLGAYDWSLLDQALDTIVEHRLRPFFELMGNPGKLYTDFNEDAQVRHWRDLVEALARRCIERYGAEEVRTWYFETWNEPDIWWKLGGEVAFNNYYDACSEGLKAVDPALRLGGPGVARRVPPIFRSFLAHCDTGTNYFTGETGVRLDFISVHEKGAVKHAEDLTPDTVGICRHEMEAVNYVREHHPRFAGLPFINNECDPQIGWEIYHTWHAMPYFAGLIAKVIDQHQRLLVEAEGVDYDILSNDNGFLGRWGQRTHLAYFGARQFDAAQRDWVTDLAALAARRANPEPFDYVKKPGLTVMELLALLGDSRVDAPGALDPDRTGLGVIATPSAEGGAVLLYNSVDRIWRSGASAVTLEIAGLEPGRHSVGIFEIAQDKGDPFSVWEAQALANESNADQLAALNLPNAEQLAALRQAQEPALTVRRVEVRADGRLALDLTLLLPSVALVVVAREAKPPSEAPANLRRQAYRGLNGSTNQVLFWDAPAGGQVQLFDVLWGEAEDGPFQVVNPAGLLSTMYLHAVPSPGGWYRVRARDLSGREGPASAAVRG</sequence>
<dbReference type="InterPro" id="IPR017853">
    <property type="entry name" value="GH"/>
</dbReference>
<dbReference type="SUPFAM" id="SSF51011">
    <property type="entry name" value="Glycosyl hydrolase domain"/>
    <property type="match status" value="1"/>
</dbReference>
<dbReference type="InterPro" id="IPR051923">
    <property type="entry name" value="Glycosyl_Hydrolase_39"/>
</dbReference>
<dbReference type="InterPro" id="IPR036116">
    <property type="entry name" value="FN3_sf"/>
</dbReference>
<evidence type="ECO:0000256" key="1">
    <source>
        <dbReference type="ARBA" id="ARBA00008875"/>
    </source>
</evidence>
<keyword evidence="2 5" id="KW-0378">Hydrolase</keyword>
<evidence type="ECO:0000256" key="2">
    <source>
        <dbReference type="ARBA" id="ARBA00022801"/>
    </source>
</evidence>
<gene>
    <name evidence="5" type="ORF">E9232_000449</name>
</gene>
<dbReference type="EC" id="3.2.1.76" evidence="5"/>
<dbReference type="SUPFAM" id="SSF51445">
    <property type="entry name" value="(Trans)glycosidases"/>
    <property type="match status" value="1"/>
</dbReference>
<dbReference type="Pfam" id="PF01229">
    <property type="entry name" value="Glyco_hydro_39"/>
    <property type="match status" value="1"/>
</dbReference>
<evidence type="ECO:0000313" key="6">
    <source>
        <dbReference type="Proteomes" id="UP001262410"/>
    </source>
</evidence>
<evidence type="ECO:0000256" key="3">
    <source>
        <dbReference type="ARBA" id="ARBA00023295"/>
    </source>
</evidence>
<dbReference type="InterPro" id="IPR000514">
    <property type="entry name" value="Glyco_hydro_39"/>
</dbReference>
<comment type="caution">
    <text evidence="5">The sequence shown here is derived from an EMBL/GenBank/DDBJ whole genome shotgun (WGS) entry which is preliminary data.</text>
</comment>
<evidence type="ECO:0000313" key="5">
    <source>
        <dbReference type="EMBL" id="MDR6287950.1"/>
    </source>
</evidence>
<protein>
    <submittedName>
        <fullName evidence="5">L-iduronidase</fullName>
        <ecNumber evidence="5">3.2.1.76</ecNumber>
    </submittedName>
</protein>
<name>A0ABU1JH57_9PROT</name>
<dbReference type="PROSITE" id="PS01027">
    <property type="entry name" value="GLYCOSYL_HYDROL_F39"/>
    <property type="match status" value="1"/>
</dbReference>
<proteinExistence type="inferred from homology"/>